<organism evidence="1 2">
    <name type="scientific">Treponema saccharophilum DSM 2985</name>
    <dbReference type="NCBI Taxonomy" id="907348"/>
    <lineage>
        <taxon>Bacteria</taxon>
        <taxon>Pseudomonadati</taxon>
        <taxon>Spirochaetota</taxon>
        <taxon>Spirochaetia</taxon>
        <taxon>Spirochaetales</taxon>
        <taxon>Treponemataceae</taxon>
        <taxon>Treponema</taxon>
    </lineage>
</organism>
<gene>
    <name evidence="1" type="ORF">TresaDRAFT_0928</name>
</gene>
<dbReference type="AlphaFoldDB" id="H7EN39"/>
<name>H7EN39_9SPIR</name>
<sequence>MSMQIIYGKVVNSEVVFEKGNRGVNLTEVLKKVCCDFFVEKKYMEDSEEISYKTMDYDVVKEFLANLIEVENKTWAEFKDAKGNTLKEEKGRQLKDFSLVKNQITGMLLQDCDNSSKVLVLI</sequence>
<protein>
    <submittedName>
        <fullName evidence="1">Uncharacterized protein</fullName>
    </submittedName>
</protein>
<dbReference type="PATRIC" id="fig|907348.3.peg.2354"/>
<keyword evidence="2" id="KW-1185">Reference proteome</keyword>
<dbReference type="Proteomes" id="UP000003571">
    <property type="component" value="Unassembled WGS sequence"/>
</dbReference>
<reference evidence="1 2" key="1">
    <citation type="submission" date="2011-09" db="EMBL/GenBank/DDBJ databases">
        <title>The draft genome of Treponema saccharophilum DSM 2985.</title>
        <authorList>
            <consortium name="US DOE Joint Genome Institute (JGI-PGF)"/>
            <person name="Lucas S."/>
            <person name="Copeland A."/>
            <person name="Lapidus A."/>
            <person name="Glavina del Rio T."/>
            <person name="Dalin E."/>
            <person name="Tice H."/>
            <person name="Bruce D."/>
            <person name="Goodwin L."/>
            <person name="Pitluck S."/>
            <person name="Peters L."/>
            <person name="Kyrpides N."/>
            <person name="Mavromatis K."/>
            <person name="Ivanova N."/>
            <person name="Markowitz V."/>
            <person name="Cheng J.-F."/>
            <person name="Hugenholtz P."/>
            <person name="Woyke T."/>
            <person name="Wu D."/>
            <person name="Gronow S."/>
            <person name="Wellnitz S."/>
            <person name="Brambilla E."/>
            <person name="Klenk H.-P."/>
            <person name="Eisen J.A."/>
        </authorList>
    </citation>
    <scope>NUCLEOTIDE SEQUENCE [LARGE SCALE GENOMIC DNA]</scope>
    <source>
        <strain evidence="1 2">DSM 2985</strain>
    </source>
</reference>
<dbReference type="RefSeq" id="WP_002705846.1">
    <property type="nucleotide sequence ID" value="NZ_AGRW01000052.1"/>
</dbReference>
<proteinExistence type="predicted"/>
<accession>H7EN39</accession>
<evidence type="ECO:0000313" key="1">
    <source>
        <dbReference type="EMBL" id="EIC01103.1"/>
    </source>
</evidence>
<evidence type="ECO:0000313" key="2">
    <source>
        <dbReference type="Proteomes" id="UP000003571"/>
    </source>
</evidence>
<dbReference type="EMBL" id="AGRW01000052">
    <property type="protein sequence ID" value="EIC01103.1"/>
    <property type="molecule type" value="Genomic_DNA"/>
</dbReference>
<dbReference type="STRING" id="907348.TresaDRAFT_0928"/>
<comment type="caution">
    <text evidence="1">The sequence shown here is derived from an EMBL/GenBank/DDBJ whole genome shotgun (WGS) entry which is preliminary data.</text>
</comment>